<dbReference type="OrthoDB" id="7289984at2759"/>
<gene>
    <name evidence="2" type="ORF">BKA67DRAFT_578706</name>
</gene>
<organism evidence="2 3">
    <name type="scientific">Truncatella angustata</name>
    <dbReference type="NCBI Taxonomy" id="152316"/>
    <lineage>
        <taxon>Eukaryota</taxon>
        <taxon>Fungi</taxon>
        <taxon>Dikarya</taxon>
        <taxon>Ascomycota</taxon>
        <taxon>Pezizomycotina</taxon>
        <taxon>Sordariomycetes</taxon>
        <taxon>Xylariomycetidae</taxon>
        <taxon>Amphisphaeriales</taxon>
        <taxon>Sporocadaceae</taxon>
        <taxon>Truncatella</taxon>
    </lineage>
</organism>
<dbReference type="PROSITE" id="PS00061">
    <property type="entry name" value="ADH_SHORT"/>
    <property type="match status" value="1"/>
</dbReference>
<reference evidence="2" key="1">
    <citation type="journal article" date="2021" name="Nat. Commun.">
        <title>Genetic determinants of endophytism in the Arabidopsis root mycobiome.</title>
        <authorList>
            <person name="Mesny F."/>
            <person name="Miyauchi S."/>
            <person name="Thiergart T."/>
            <person name="Pickel B."/>
            <person name="Atanasova L."/>
            <person name="Karlsson M."/>
            <person name="Huettel B."/>
            <person name="Barry K.W."/>
            <person name="Haridas S."/>
            <person name="Chen C."/>
            <person name="Bauer D."/>
            <person name="Andreopoulos W."/>
            <person name="Pangilinan J."/>
            <person name="LaButti K."/>
            <person name="Riley R."/>
            <person name="Lipzen A."/>
            <person name="Clum A."/>
            <person name="Drula E."/>
            <person name="Henrissat B."/>
            <person name="Kohler A."/>
            <person name="Grigoriev I.V."/>
            <person name="Martin F.M."/>
            <person name="Hacquard S."/>
        </authorList>
    </citation>
    <scope>NUCLEOTIDE SEQUENCE</scope>
    <source>
        <strain evidence="2">MPI-SDFR-AT-0073</strain>
    </source>
</reference>
<evidence type="ECO:0000313" key="3">
    <source>
        <dbReference type="Proteomes" id="UP000758603"/>
    </source>
</evidence>
<protein>
    <submittedName>
        <fullName evidence="2">Uncharacterized protein</fullName>
    </submittedName>
</protein>
<keyword evidence="3" id="KW-1185">Reference proteome</keyword>
<evidence type="ECO:0000313" key="2">
    <source>
        <dbReference type="EMBL" id="KAH6647826.1"/>
    </source>
</evidence>
<dbReference type="InterPro" id="IPR052184">
    <property type="entry name" value="SDR_enzymes"/>
</dbReference>
<comment type="caution">
    <text evidence="2">The sequence shown here is derived from an EMBL/GenBank/DDBJ whole genome shotgun (WGS) entry which is preliminary data.</text>
</comment>
<dbReference type="RefSeq" id="XP_045954338.1">
    <property type="nucleotide sequence ID" value="XM_046103711.1"/>
</dbReference>
<dbReference type="PANTHER" id="PTHR45458:SF3">
    <property type="entry name" value="CHAIN DEHYDROGENASE (ATSC), PUTATIVE-RELATED"/>
    <property type="match status" value="1"/>
</dbReference>
<dbReference type="PANTHER" id="PTHR45458">
    <property type="entry name" value="SHORT-CHAIN DEHYDROGENASE/REDUCTASE SDR"/>
    <property type="match status" value="1"/>
</dbReference>
<evidence type="ECO:0000256" key="1">
    <source>
        <dbReference type="ARBA" id="ARBA00022857"/>
    </source>
</evidence>
<name>A0A9P8UAW5_9PEZI</name>
<dbReference type="GO" id="GO:0016616">
    <property type="term" value="F:oxidoreductase activity, acting on the CH-OH group of donors, NAD or NADP as acceptor"/>
    <property type="evidence" value="ECO:0007669"/>
    <property type="project" value="TreeGrafter"/>
</dbReference>
<sequence length="273" mass="29748">MPTYVITGTSKGLGYEFLRQLSSDAKNKVIGIVRDKQATEKRVAEELHGRMNIHIIQADITNYENLENAVAQVADISGGSVDYLIANAAYMSQVEAERFGGFAALSKQPQVLQEDLSRCLNTNVIAQINLINLFMPLIFKGQVKKVIAISSGHSDLDLITKYNIEFAPLYTISKAALNAVIAKFSAQYSEDGVLFLSVCPGMVDTGSIAELTEVETKALTRMLGKFQEYAPHFKGPATPEAAIKDVLSVIERSSVENGNGGSFLSHLGTKQWL</sequence>
<keyword evidence="1" id="KW-0521">NADP</keyword>
<dbReference type="SUPFAM" id="SSF51735">
    <property type="entry name" value="NAD(P)-binding Rossmann-fold domains"/>
    <property type="match status" value="1"/>
</dbReference>
<dbReference type="Pfam" id="PF00106">
    <property type="entry name" value="adh_short"/>
    <property type="match status" value="1"/>
</dbReference>
<dbReference type="Proteomes" id="UP000758603">
    <property type="component" value="Unassembled WGS sequence"/>
</dbReference>
<dbReference type="InterPro" id="IPR002347">
    <property type="entry name" value="SDR_fam"/>
</dbReference>
<dbReference type="Gene3D" id="3.40.50.720">
    <property type="entry name" value="NAD(P)-binding Rossmann-like Domain"/>
    <property type="match status" value="1"/>
</dbReference>
<dbReference type="InterPro" id="IPR036291">
    <property type="entry name" value="NAD(P)-bd_dom_sf"/>
</dbReference>
<dbReference type="AlphaFoldDB" id="A0A9P8UAW5"/>
<accession>A0A9P8UAW5</accession>
<dbReference type="InterPro" id="IPR020904">
    <property type="entry name" value="Sc_DH/Rdtase_CS"/>
</dbReference>
<dbReference type="GeneID" id="70132602"/>
<proteinExistence type="predicted"/>
<dbReference type="PRINTS" id="PR00081">
    <property type="entry name" value="GDHRDH"/>
</dbReference>
<dbReference type="EMBL" id="JAGPXC010000008">
    <property type="protein sequence ID" value="KAH6647826.1"/>
    <property type="molecule type" value="Genomic_DNA"/>
</dbReference>